<feature type="region of interest" description="Disordered" evidence="1">
    <location>
        <begin position="89"/>
        <end position="114"/>
    </location>
</feature>
<reference evidence="2" key="1">
    <citation type="journal article" date="2022" name="bioRxiv">
        <title>Sequencing and chromosome-scale assembly of the giantPleurodeles waltlgenome.</title>
        <authorList>
            <person name="Brown T."/>
            <person name="Elewa A."/>
            <person name="Iarovenko S."/>
            <person name="Subramanian E."/>
            <person name="Araus A.J."/>
            <person name="Petzold A."/>
            <person name="Susuki M."/>
            <person name="Suzuki K.-i.T."/>
            <person name="Hayashi T."/>
            <person name="Toyoda A."/>
            <person name="Oliveira C."/>
            <person name="Osipova E."/>
            <person name="Leigh N.D."/>
            <person name="Simon A."/>
            <person name="Yun M.H."/>
        </authorList>
    </citation>
    <scope>NUCLEOTIDE SEQUENCE</scope>
    <source>
        <strain evidence="2">20211129_DDA</strain>
        <tissue evidence="2">Liver</tissue>
    </source>
</reference>
<dbReference type="Proteomes" id="UP001066276">
    <property type="component" value="Chromosome 11"/>
</dbReference>
<sequence length="114" mass="12520">MGTFGGSPPWPVVRLQGVPPLDLGGTHREIHGAHLERRRFEIGGGGLLSAPPEHCWWLLQSLNARGLRGRRSPQYNMFTINPLARGVEPCNEAQMKESAHGDRPRGNEGPTPKP</sequence>
<dbReference type="EMBL" id="JANPWB010000015">
    <property type="protein sequence ID" value="KAJ1092225.1"/>
    <property type="molecule type" value="Genomic_DNA"/>
</dbReference>
<accession>A0AAV7LX25</accession>
<gene>
    <name evidence="2" type="ORF">NDU88_005337</name>
</gene>
<comment type="caution">
    <text evidence="2">The sequence shown here is derived from an EMBL/GenBank/DDBJ whole genome shotgun (WGS) entry which is preliminary data.</text>
</comment>
<evidence type="ECO:0000313" key="2">
    <source>
        <dbReference type="EMBL" id="KAJ1092225.1"/>
    </source>
</evidence>
<feature type="compositionally biased region" description="Basic and acidic residues" evidence="1">
    <location>
        <begin position="94"/>
        <end position="106"/>
    </location>
</feature>
<protein>
    <submittedName>
        <fullName evidence="2">Uncharacterized protein</fullName>
    </submittedName>
</protein>
<dbReference type="AlphaFoldDB" id="A0AAV7LX25"/>
<keyword evidence="3" id="KW-1185">Reference proteome</keyword>
<proteinExistence type="predicted"/>
<evidence type="ECO:0000256" key="1">
    <source>
        <dbReference type="SAM" id="MobiDB-lite"/>
    </source>
</evidence>
<evidence type="ECO:0000313" key="3">
    <source>
        <dbReference type="Proteomes" id="UP001066276"/>
    </source>
</evidence>
<organism evidence="2 3">
    <name type="scientific">Pleurodeles waltl</name>
    <name type="common">Iberian ribbed newt</name>
    <dbReference type="NCBI Taxonomy" id="8319"/>
    <lineage>
        <taxon>Eukaryota</taxon>
        <taxon>Metazoa</taxon>
        <taxon>Chordata</taxon>
        <taxon>Craniata</taxon>
        <taxon>Vertebrata</taxon>
        <taxon>Euteleostomi</taxon>
        <taxon>Amphibia</taxon>
        <taxon>Batrachia</taxon>
        <taxon>Caudata</taxon>
        <taxon>Salamandroidea</taxon>
        <taxon>Salamandridae</taxon>
        <taxon>Pleurodelinae</taxon>
        <taxon>Pleurodeles</taxon>
    </lineage>
</organism>
<name>A0AAV7LX25_PLEWA</name>